<name>A0ABQ1GA45_9SPHN</name>
<dbReference type="SUPFAM" id="SSF53335">
    <property type="entry name" value="S-adenosyl-L-methionine-dependent methyltransferases"/>
    <property type="match status" value="1"/>
</dbReference>
<dbReference type="InterPro" id="IPR029063">
    <property type="entry name" value="SAM-dependent_MTases_sf"/>
</dbReference>
<proteinExistence type="predicted"/>
<dbReference type="EMBL" id="BMDW01000003">
    <property type="protein sequence ID" value="GGA39697.1"/>
    <property type="molecule type" value="Genomic_DNA"/>
</dbReference>
<sequence>MRAHFPNAFIKGVDISPERIAICRGRLLDAEAGRTQFEIGVSVRGEDAAVYDAVLAMAVFRHGQLGDYAVTENRLLDFDRFERAVTDLARTVRPGGYFVLRHSNFRFTDTAVAAEFETVGYAQCVSPLFDRSGARLPDQAREAALFHKR</sequence>
<dbReference type="Proteomes" id="UP000618591">
    <property type="component" value="Unassembled WGS sequence"/>
</dbReference>
<accession>A0ABQ1GA45</accession>
<evidence type="ECO:0008006" key="3">
    <source>
        <dbReference type="Google" id="ProtNLM"/>
    </source>
</evidence>
<comment type="caution">
    <text evidence="1">The sequence shown here is derived from an EMBL/GenBank/DDBJ whole genome shotgun (WGS) entry which is preliminary data.</text>
</comment>
<evidence type="ECO:0000313" key="1">
    <source>
        <dbReference type="EMBL" id="GGA39697.1"/>
    </source>
</evidence>
<protein>
    <recommendedName>
        <fullName evidence="3">Methyltransferase type 11 domain-containing protein</fullName>
    </recommendedName>
</protein>
<gene>
    <name evidence="1" type="ORF">GCM10011395_07480</name>
</gene>
<dbReference type="Gene3D" id="3.40.50.150">
    <property type="entry name" value="Vaccinia Virus protein VP39"/>
    <property type="match status" value="1"/>
</dbReference>
<keyword evidence="2" id="KW-1185">Reference proteome</keyword>
<organism evidence="1 2">
    <name type="scientific">Sphingomonas psychrolutea</name>
    <dbReference type="NCBI Taxonomy" id="1259676"/>
    <lineage>
        <taxon>Bacteria</taxon>
        <taxon>Pseudomonadati</taxon>
        <taxon>Pseudomonadota</taxon>
        <taxon>Alphaproteobacteria</taxon>
        <taxon>Sphingomonadales</taxon>
        <taxon>Sphingomonadaceae</taxon>
        <taxon>Sphingomonas</taxon>
    </lineage>
</organism>
<reference evidence="2" key="1">
    <citation type="journal article" date="2019" name="Int. J. Syst. Evol. Microbiol.">
        <title>The Global Catalogue of Microorganisms (GCM) 10K type strain sequencing project: providing services to taxonomists for standard genome sequencing and annotation.</title>
        <authorList>
            <consortium name="The Broad Institute Genomics Platform"/>
            <consortium name="The Broad Institute Genome Sequencing Center for Infectious Disease"/>
            <person name="Wu L."/>
            <person name="Ma J."/>
        </authorList>
    </citation>
    <scope>NUCLEOTIDE SEQUENCE [LARGE SCALE GENOMIC DNA]</scope>
    <source>
        <strain evidence="2">CGMCC 1.10106</strain>
    </source>
</reference>
<evidence type="ECO:0000313" key="2">
    <source>
        <dbReference type="Proteomes" id="UP000618591"/>
    </source>
</evidence>